<accession>A0ABU6Z7C9</accession>
<name>A0ABU6Z7C9_9FABA</name>
<comment type="caution">
    <text evidence="1">The sequence shown here is derived from an EMBL/GenBank/DDBJ whole genome shotgun (WGS) entry which is preliminary data.</text>
</comment>
<organism evidence="1 2">
    <name type="scientific">Stylosanthes scabra</name>
    <dbReference type="NCBI Taxonomy" id="79078"/>
    <lineage>
        <taxon>Eukaryota</taxon>
        <taxon>Viridiplantae</taxon>
        <taxon>Streptophyta</taxon>
        <taxon>Embryophyta</taxon>
        <taxon>Tracheophyta</taxon>
        <taxon>Spermatophyta</taxon>
        <taxon>Magnoliopsida</taxon>
        <taxon>eudicotyledons</taxon>
        <taxon>Gunneridae</taxon>
        <taxon>Pentapetalae</taxon>
        <taxon>rosids</taxon>
        <taxon>fabids</taxon>
        <taxon>Fabales</taxon>
        <taxon>Fabaceae</taxon>
        <taxon>Papilionoideae</taxon>
        <taxon>50 kb inversion clade</taxon>
        <taxon>dalbergioids sensu lato</taxon>
        <taxon>Dalbergieae</taxon>
        <taxon>Pterocarpus clade</taxon>
        <taxon>Stylosanthes</taxon>
    </lineage>
</organism>
<protein>
    <submittedName>
        <fullName evidence="1">Uncharacterized protein</fullName>
    </submittedName>
</protein>
<proteinExistence type="predicted"/>
<evidence type="ECO:0000313" key="1">
    <source>
        <dbReference type="EMBL" id="MED6218492.1"/>
    </source>
</evidence>
<dbReference type="EMBL" id="JASCZI010271964">
    <property type="protein sequence ID" value="MED6218492.1"/>
    <property type="molecule type" value="Genomic_DNA"/>
</dbReference>
<keyword evidence="2" id="KW-1185">Reference proteome</keyword>
<dbReference type="Proteomes" id="UP001341840">
    <property type="component" value="Unassembled WGS sequence"/>
</dbReference>
<sequence>MRLTEDRASEGDYVLGAAGLFDRLPFRVAEDMTHFLWVYQELFTRLRVHLPFSDFQNEVMTRFRVAASQLHLNGFLLSLPEGLGKKHKFTCHWILDHDDTEVGAFLDSLLDDMAKQNKLDCIKTMMADVSKMGPCTILPAPKKWVLRWILSDIFPGGCDRCFF</sequence>
<reference evidence="1 2" key="1">
    <citation type="journal article" date="2023" name="Plants (Basel)">
        <title>Bridging the Gap: Combining Genomics and Transcriptomics Approaches to Understand Stylosanthes scabra, an Orphan Legume from the Brazilian Caatinga.</title>
        <authorList>
            <person name="Ferreira-Neto J.R.C."/>
            <person name="da Silva M.D."/>
            <person name="Binneck E."/>
            <person name="de Melo N.F."/>
            <person name="da Silva R.H."/>
            <person name="de Melo A.L.T.M."/>
            <person name="Pandolfi V."/>
            <person name="Bustamante F.O."/>
            <person name="Brasileiro-Vidal A.C."/>
            <person name="Benko-Iseppon A.M."/>
        </authorList>
    </citation>
    <scope>NUCLEOTIDE SEQUENCE [LARGE SCALE GENOMIC DNA]</scope>
    <source>
        <tissue evidence="1">Leaves</tissue>
    </source>
</reference>
<gene>
    <name evidence="1" type="ORF">PIB30_027147</name>
</gene>
<evidence type="ECO:0000313" key="2">
    <source>
        <dbReference type="Proteomes" id="UP001341840"/>
    </source>
</evidence>